<keyword evidence="5" id="KW-0010">Activator</keyword>
<organism evidence="11 12">
    <name type="scientific">Digitaria exilis</name>
    <dbReference type="NCBI Taxonomy" id="1010633"/>
    <lineage>
        <taxon>Eukaryota</taxon>
        <taxon>Viridiplantae</taxon>
        <taxon>Streptophyta</taxon>
        <taxon>Embryophyta</taxon>
        <taxon>Tracheophyta</taxon>
        <taxon>Spermatophyta</taxon>
        <taxon>Magnoliopsida</taxon>
        <taxon>Liliopsida</taxon>
        <taxon>Poales</taxon>
        <taxon>Poaceae</taxon>
        <taxon>PACMAD clade</taxon>
        <taxon>Panicoideae</taxon>
        <taxon>Panicodae</taxon>
        <taxon>Paniceae</taxon>
        <taxon>Anthephorinae</taxon>
        <taxon>Digitaria</taxon>
    </lineage>
</organism>
<dbReference type="Proteomes" id="UP000636709">
    <property type="component" value="Unassembled WGS sequence"/>
</dbReference>
<evidence type="ECO:0000256" key="7">
    <source>
        <dbReference type="ARBA" id="ARBA00023242"/>
    </source>
</evidence>
<evidence type="ECO:0000256" key="1">
    <source>
        <dbReference type="ARBA" id="ARBA00004123"/>
    </source>
</evidence>
<keyword evidence="6" id="KW-0804">Transcription</keyword>
<dbReference type="InterPro" id="IPR045277">
    <property type="entry name" value="DRE1A-I"/>
</dbReference>
<dbReference type="FunFam" id="3.30.730.10:FF:000001">
    <property type="entry name" value="Ethylene-responsive transcription factor 2"/>
    <property type="match status" value="2"/>
</dbReference>
<keyword evidence="2" id="KW-0805">Transcription regulation</keyword>
<feature type="region of interest" description="Disordered" evidence="9">
    <location>
        <begin position="34"/>
        <end position="79"/>
    </location>
</feature>
<comment type="caution">
    <text evidence="11">The sequence shown here is derived from an EMBL/GenBank/DDBJ whole genome shotgun (WGS) entry which is preliminary data.</text>
</comment>
<evidence type="ECO:0000313" key="12">
    <source>
        <dbReference type="Proteomes" id="UP000636709"/>
    </source>
</evidence>
<feature type="compositionally biased region" description="Low complexity" evidence="9">
    <location>
        <begin position="411"/>
        <end position="426"/>
    </location>
</feature>
<dbReference type="InterPro" id="IPR036955">
    <property type="entry name" value="AP2/ERF_dom_sf"/>
</dbReference>
<proteinExistence type="inferred from homology"/>
<dbReference type="PANTHER" id="PTHR31839:SF21">
    <property type="entry name" value="DEHYDRATION-RESPONSIVE ELEMENT-BINDING PROTEIN 1E"/>
    <property type="match status" value="1"/>
</dbReference>
<dbReference type="GO" id="GO:0005634">
    <property type="term" value="C:nucleus"/>
    <property type="evidence" value="ECO:0007669"/>
    <property type="project" value="UniProtKB-SubCell"/>
</dbReference>
<dbReference type="GO" id="GO:0003677">
    <property type="term" value="F:DNA binding"/>
    <property type="evidence" value="ECO:0007669"/>
    <property type="project" value="UniProtKB-KW"/>
</dbReference>
<accession>A0A835BMM5</accession>
<feature type="domain" description="AP2/ERF" evidence="10">
    <location>
        <begin position="76"/>
        <end position="132"/>
    </location>
</feature>
<evidence type="ECO:0000256" key="6">
    <source>
        <dbReference type="ARBA" id="ARBA00023163"/>
    </source>
</evidence>
<dbReference type="InterPro" id="IPR016177">
    <property type="entry name" value="DNA-bd_dom_sf"/>
</dbReference>
<evidence type="ECO:0000256" key="2">
    <source>
        <dbReference type="ARBA" id="ARBA00023015"/>
    </source>
</evidence>
<evidence type="ECO:0000256" key="5">
    <source>
        <dbReference type="ARBA" id="ARBA00023159"/>
    </source>
</evidence>
<sequence>MFALGAPAHGKAKSHGTRAFLTCSSCAFLATRPARSHCNPCTPSALTSRSRRPARDRSMSEHGGGPASPRSGKHPYYRGIRSRSGKWVSEIREPRKTRRIWLGTFPTAEMAAVAYDVAARALRGPDAALNFPHLAASRPSLPPSTSADDIRAAAAEAAAALQQPDRHQPAAAAAAARGGIAPAAAGGGTQHQQQQAGGSSGEAGAQHQQGAAGSQQQQYFLDEEALFETPQYLRNMAAGMMMSPPRLGRNSSDDSPDPSEAGDSLWSYRDPYEPTTPSLPNMEAGNEKERAPFSFSISIQPPCVQQWDSFTAWPNSSHFFSDVATPQQRAKQPQNRQQLLAAKPPPEQHIAVAMRRQKPLPPLAARGRRARMGSGPWTGPYPAPLSAHALPLQLCCPLPCSPGRRARAKGTARGTPGPTAAGSPGAQNAQNARERWWSDSETNRIMASRTSCACRAFVHEPRRIWSPGRGRSDGSIAVAANLAMDHNRCSDTINKAARYRENEQRSGGVALTHCGGDVLISPVPWPVGPSRPVDRFKSGAVIITSSAEHRKTQAPQRRASTAPGCPHPIRPYGSDKSSRALQLTHARTMTPSNIFSTSKPPKSSKAQPTTVPRHRPVASSPCLRVARLVLPDSQLPHPTSIPRATRAHPATIANPFRLAGALVARRVASAHAPASVPVLAEPIQLQAHNYINRRPAPFPSQIRTTHRQSKPPSPLLASRLDRSMDWAYSGSGYYCSSGTPSPPAWGDEDAYMTVSSAPPKRRAGRTKFKETRHPVYKGVRSRNPGRWVCEVREPHGRQRIWLGTFETAEMAARAHDVAALALRGRAACLNFADSPRRLRVPPQGAGHDEIRRAAVEAAELFRPPPQQQNNAGGGGGGGPEAAAATAAPGAQGTLGGGVDFAYYPVDDGLEFEMQGYLDDMAQGVLIDPPPANAGQPAWIDDEYDCEPALAPSQ</sequence>
<feature type="region of interest" description="Disordered" evidence="9">
    <location>
        <begin position="548"/>
        <end position="575"/>
    </location>
</feature>
<feature type="compositionally biased region" description="Polar residues" evidence="9">
    <location>
        <begin position="589"/>
        <end position="610"/>
    </location>
</feature>
<dbReference type="PANTHER" id="PTHR31839">
    <property type="entry name" value="DEHYDRATION-RESPONSIVE ELEMENT-BINDING PROTEIN 1D"/>
    <property type="match status" value="1"/>
</dbReference>
<dbReference type="PROSITE" id="PS51032">
    <property type="entry name" value="AP2_ERF"/>
    <property type="match status" value="2"/>
</dbReference>
<dbReference type="Gene3D" id="3.30.730.10">
    <property type="entry name" value="AP2/ERF domain"/>
    <property type="match status" value="2"/>
</dbReference>
<comment type="subcellular location">
    <subcellularLocation>
        <location evidence="1">Nucleus</location>
    </subcellularLocation>
</comment>
<dbReference type="SMART" id="SM00380">
    <property type="entry name" value="AP2"/>
    <property type="match status" value="2"/>
</dbReference>
<feature type="region of interest" description="Disordered" evidence="9">
    <location>
        <begin position="589"/>
        <end position="617"/>
    </location>
</feature>
<evidence type="ECO:0000256" key="8">
    <source>
        <dbReference type="ARBA" id="ARBA00024343"/>
    </source>
</evidence>
<keyword evidence="7" id="KW-0539">Nucleus</keyword>
<dbReference type="AlphaFoldDB" id="A0A835BMM5"/>
<comment type="similarity">
    <text evidence="8">Belongs to the AP2/ERF transcription factor family. ERF subfamily.</text>
</comment>
<reference evidence="11" key="1">
    <citation type="submission" date="2020-07" db="EMBL/GenBank/DDBJ databases">
        <title>Genome sequence and genetic diversity analysis of an under-domesticated orphan crop, white fonio (Digitaria exilis).</title>
        <authorList>
            <person name="Bennetzen J.L."/>
            <person name="Chen S."/>
            <person name="Ma X."/>
            <person name="Wang X."/>
            <person name="Yssel A.E.J."/>
            <person name="Chaluvadi S.R."/>
            <person name="Johnson M."/>
            <person name="Gangashetty P."/>
            <person name="Hamidou F."/>
            <person name="Sanogo M.D."/>
            <person name="Zwaenepoel A."/>
            <person name="Wallace J."/>
            <person name="Van De Peer Y."/>
            <person name="Van Deynze A."/>
        </authorList>
    </citation>
    <scope>NUCLEOTIDE SEQUENCE</scope>
    <source>
        <tissue evidence="11">Leaves</tissue>
    </source>
</reference>
<dbReference type="Pfam" id="PF00847">
    <property type="entry name" value="AP2"/>
    <property type="match status" value="2"/>
</dbReference>
<feature type="compositionally biased region" description="Low complexity" evidence="9">
    <location>
        <begin position="170"/>
        <end position="216"/>
    </location>
</feature>
<evidence type="ECO:0000256" key="4">
    <source>
        <dbReference type="ARBA" id="ARBA00023125"/>
    </source>
</evidence>
<dbReference type="PRINTS" id="PR00367">
    <property type="entry name" value="ETHRSPELEMNT"/>
</dbReference>
<feature type="region of interest" description="Disordered" evidence="9">
    <location>
        <begin position="158"/>
        <end position="216"/>
    </location>
</feature>
<protein>
    <recommendedName>
        <fullName evidence="10">AP2/ERF domain-containing protein</fullName>
    </recommendedName>
</protein>
<dbReference type="GO" id="GO:0003700">
    <property type="term" value="F:DNA-binding transcription factor activity"/>
    <property type="evidence" value="ECO:0007669"/>
    <property type="project" value="InterPro"/>
</dbReference>
<dbReference type="InterPro" id="IPR001471">
    <property type="entry name" value="AP2/ERF_dom"/>
</dbReference>
<feature type="compositionally biased region" description="Polar residues" evidence="9">
    <location>
        <begin position="39"/>
        <end position="48"/>
    </location>
</feature>
<evidence type="ECO:0000313" key="11">
    <source>
        <dbReference type="EMBL" id="KAF8702516.1"/>
    </source>
</evidence>
<keyword evidence="12" id="KW-1185">Reference proteome</keyword>
<evidence type="ECO:0000259" key="10">
    <source>
        <dbReference type="PROSITE" id="PS51032"/>
    </source>
</evidence>
<gene>
    <name evidence="11" type="ORF">HU200_032896</name>
</gene>
<keyword evidence="3" id="KW-0346">Stress response</keyword>
<feature type="region of interest" description="Disordered" evidence="9">
    <location>
        <begin position="407"/>
        <end position="431"/>
    </location>
</feature>
<dbReference type="EMBL" id="JACEFO010001785">
    <property type="protein sequence ID" value="KAF8702516.1"/>
    <property type="molecule type" value="Genomic_DNA"/>
</dbReference>
<keyword evidence="4" id="KW-0238">DNA-binding</keyword>
<feature type="region of interest" description="Disordered" evidence="9">
    <location>
        <begin position="243"/>
        <end position="287"/>
    </location>
</feature>
<evidence type="ECO:0000256" key="3">
    <source>
        <dbReference type="ARBA" id="ARBA00023016"/>
    </source>
</evidence>
<evidence type="ECO:0000256" key="9">
    <source>
        <dbReference type="SAM" id="MobiDB-lite"/>
    </source>
</evidence>
<dbReference type="CDD" id="cd00018">
    <property type="entry name" value="AP2"/>
    <property type="match status" value="2"/>
</dbReference>
<feature type="region of interest" description="Disordered" evidence="9">
    <location>
        <begin position="862"/>
        <end position="888"/>
    </location>
</feature>
<dbReference type="SUPFAM" id="SSF54171">
    <property type="entry name" value="DNA-binding domain"/>
    <property type="match status" value="2"/>
</dbReference>
<feature type="domain" description="AP2/ERF" evidence="10">
    <location>
        <begin position="775"/>
        <end position="832"/>
    </location>
</feature>
<name>A0A835BMM5_9POAL</name>